<proteinExistence type="predicted"/>
<reference evidence="1 2" key="1">
    <citation type="submission" date="2016-08" db="EMBL/GenBank/DDBJ databases">
        <authorList>
            <consortium name="Lentinula edodes genome sequencing consortium"/>
            <person name="Sakamoto Y."/>
            <person name="Nakade K."/>
            <person name="Sato S."/>
            <person name="Yoshida Y."/>
            <person name="Miyazaki K."/>
            <person name="Natsume S."/>
            <person name="Konno N."/>
        </authorList>
    </citation>
    <scope>NUCLEOTIDE SEQUENCE [LARGE SCALE GENOMIC DNA]</scope>
    <source>
        <strain evidence="1 2">NBRC 111202</strain>
    </source>
</reference>
<name>A0A1Q3EJS5_LENED</name>
<keyword evidence="2" id="KW-1185">Reference proteome</keyword>
<dbReference type="Proteomes" id="UP000188533">
    <property type="component" value="Unassembled WGS sequence"/>
</dbReference>
<accession>A0A1Q3EJS5</accession>
<dbReference type="EMBL" id="BDGU01000444">
    <property type="protein sequence ID" value="GAW07441.1"/>
    <property type="molecule type" value="Genomic_DNA"/>
</dbReference>
<organism evidence="1 2">
    <name type="scientific">Lentinula edodes</name>
    <name type="common">Shiitake mushroom</name>
    <name type="synonym">Lentinus edodes</name>
    <dbReference type="NCBI Taxonomy" id="5353"/>
    <lineage>
        <taxon>Eukaryota</taxon>
        <taxon>Fungi</taxon>
        <taxon>Dikarya</taxon>
        <taxon>Basidiomycota</taxon>
        <taxon>Agaricomycotina</taxon>
        <taxon>Agaricomycetes</taxon>
        <taxon>Agaricomycetidae</taxon>
        <taxon>Agaricales</taxon>
        <taxon>Marasmiineae</taxon>
        <taxon>Omphalotaceae</taxon>
        <taxon>Lentinula</taxon>
    </lineage>
</organism>
<evidence type="ECO:0000313" key="1">
    <source>
        <dbReference type="EMBL" id="GAW07441.1"/>
    </source>
</evidence>
<comment type="caution">
    <text evidence="1">The sequence shown here is derived from an EMBL/GenBank/DDBJ whole genome shotgun (WGS) entry which is preliminary data.</text>
</comment>
<evidence type="ECO:0000313" key="2">
    <source>
        <dbReference type="Proteomes" id="UP000188533"/>
    </source>
</evidence>
<sequence length="103" mass="11662">MLPGSKTGFRKFPWENSQTKNILLLTVRYTLPGCERGSISCSYELFLNLEIDVQDFLTSGRGPLMDEVDYEDNVAANINSAQYIDSMTPPFNKNLHRPNALEC</sequence>
<protein>
    <submittedName>
        <fullName evidence="1">Uncharacterized protein</fullName>
    </submittedName>
</protein>
<dbReference type="AlphaFoldDB" id="A0A1Q3EJS5"/>
<gene>
    <name evidence="1" type="ORF">LENED_009430</name>
</gene>
<reference evidence="1 2" key="2">
    <citation type="submission" date="2017-02" db="EMBL/GenBank/DDBJ databases">
        <title>A genome survey and senescence transcriptome analysis in Lentinula edodes.</title>
        <authorList>
            <person name="Sakamoto Y."/>
            <person name="Nakade K."/>
            <person name="Sato S."/>
            <person name="Yoshida Y."/>
            <person name="Miyazaki K."/>
            <person name="Natsume S."/>
            <person name="Konno N."/>
        </authorList>
    </citation>
    <scope>NUCLEOTIDE SEQUENCE [LARGE SCALE GENOMIC DNA]</scope>
    <source>
        <strain evidence="1 2">NBRC 111202</strain>
    </source>
</reference>